<proteinExistence type="inferred from homology"/>
<evidence type="ECO:0000256" key="3">
    <source>
        <dbReference type="ARBA" id="ARBA00022771"/>
    </source>
</evidence>
<dbReference type="SUPFAM" id="SSF50249">
    <property type="entry name" value="Nucleic acid-binding proteins"/>
    <property type="match status" value="1"/>
</dbReference>
<keyword evidence="3 6" id="KW-0863">Zinc-finger</keyword>
<dbReference type="SUPFAM" id="SSF57756">
    <property type="entry name" value="Retrovirus zinc finger-like domains"/>
    <property type="match status" value="1"/>
</dbReference>
<feature type="compositionally biased region" description="Polar residues" evidence="7">
    <location>
        <begin position="179"/>
        <end position="192"/>
    </location>
</feature>
<evidence type="ECO:0000256" key="1">
    <source>
        <dbReference type="ARBA" id="ARBA00005690"/>
    </source>
</evidence>
<evidence type="ECO:0000313" key="10">
    <source>
        <dbReference type="Proteomes" id="UP000712281"/>
    </source>
</evidence>
<reference evidence="9" key="1">
    <citation type="submission" date="2019-12" db="EMBL/GenBank/DDBJ databases">
        <title>Genome sequencing and annotation of Brassica cretica.</title>
        <authorList>
            <person name="Studholme D.J."/>
            <person name="Sarris P.F."/>
        </authorList>
    </citation>
    <scope>NUCLEOTIDE SEQUENCE</scope>
    <source>
        <strain evidence="9">PFS-001/15</strain>
        <tissue evidence="9">Leaf</tissue>
    </source>
</reference>
<keyword evidence="5" id="KW-0238">DNA-binding</keyword>
<dbReference type="AlphaFoldDB" id="A0A8S9H1S2"/>
<dbReference type="GO" id="GO:0008270">
    <property type="term" value="F:zinc ion binding"/>
    <property type="evidence" value="ECO:0007669"/>
    <property type="project" value="UniProtKB-KW"/>
</dbReference>
<feature type="domain" description="CCHC-type" evidence="8">
    <location>
        <begin position="203"/>
        <end position="218"/>
    </location>
</feature>
<dbReference type="InterPro" id="IPR036875">
    <property type="entry name" value="Znf_CCHC_sf"/>
</dbReference>
<gene>
    <name evidence="9" type="ORF">F2Q68_00037158</name>
</gene>
<dbReference type="InterPro" id="IPR001878">
    <property type="entry name" value="Znf_CCHC"/>
</dbReference>
<dbReference type="InterPro" id="IPR047192">
    <property type="entry name" value="Euk_RPA1_DBD_C"/>
</dbReference>
<dbReference type="Gene3D" id="2.40.50.140">
    <property type="entry name" value="Nucleic acid-binding proteins"/>
    <property type="match status" value="1"/>
</dbReference>
<dbReference type="InterPro" id="IPR013955">
    <property type="entry name" value="Rep_factor-A_C"/>
</dbReference>
<sequence>MKVDNFYYTACPLMNGDRQCNKKVTDNGDGTWRCEKCDKCVDECDYRYILQLQLQDHTGLTWVTAFQEAGEEIMGMPAKDLYYVKHEHNDEDKFEDIIRKVAFTKYIFKLKVKEETYGDEPTVKATVVKVDKVNYSSDTRTILDAMEKLRTAEAGSSGVGTSGTRDVSSVERREFGLPANQSDQYGNQSSNGARPHDGGGASCDVCGNTGHVSANCPNTRSGPQGQYMGGGSYGGSGSYGGGLPRQHVGSY</sequence>
<evidence type="ECO:0000313" key="9">
    <source>
        <dbReference type="EMBL" id="KAF2550976.1"/>
    </source>
</evidence>
<keyword evidence="4" id="KW-0862">Zinc</keyword>
<comment type="similarity">
    <text evidence="1">Belongs to the replication factor A protein 1 family.</text>
</comment>
<dbReference type="PROSITE" id="PS50158">
    <property type="entry name" value="ZF_CCHC"/>
    <property type="match status" value="1"/>
</dbReference>
<dbReference type="FunFam" id="2.40.50.140:FF:000090">
    <property type="entry name" value="Replication protein A subunit"/>
    <property type="match status" value="1"/>
</dbReference>
<dbReference type="Pfam" id="PF08646">
    <property type="entry name" value="Rep_fac-A_C"/>
    <property type="match status" value="1"/>
</dbReference>
<accession>A0A8S9H1S2</accession>
<feature type="region of interest" description="Disordered" evidence="7">
    <location>
        <begin position="177"/>
        <end position="198"/>
    </location>
</feature>
<evidence type="ECO:0000256" key="4">
    <source>
        <dbReference type="ARBA" id="ARBA00022833"/>
    </source>
</evidence>
<evidence type="ECO:0000259" key="8">
    <source>
        <dbReference type="PROSITE" id="PS50158"/>
    </source>
</evidence>
<evidence type="ECO:0000256" key="5">
    <source>
        <dbReference type="ARBA" id="ARBA00023125"/>
    </source>
</evidence>
<dbReference type="EMBL" id="QGKW02001988">
    <property type="protein sequence ID" value="KAF2550976.1"/>
    <property type="molecule type" value="Genomic_DNA"/>
</dbReference>
<evidence type="ECO:0000256" key="7">
    <source>
        <dbReference type="SAM" id="MobiDB-lite"/>
    </source>
</evidence>
<dbReference type="GO" id="GO:0003677">
    <property type="term" value="F:DNA binding"/>
    <property type="evidence" value="ECO:0007669"/>
    <property type="project" value="UniProtKB-KW"/>
</dbReference>
<evidence type="ECO:0000256" key="6">
    <source>
        <dbReference type="PROSITE-ProRule" id="PRU00047"/>
    </source>
</evidence>
<keyword evidence="2" id="KW-0479">Metal-binding</keyword>
<comment type="caution">
    <text evidence="9">The sequence shown here is derived from an EMBL/GenBank/DDBJ whole genome shotgun (WGS) entry which is preliminary data.</text>
</comment>
<protein>
    <recommendedName>
        <fullName evidence="8">CCHC-type domain-containing protein</fullName>
    </recommendedName>
</protein>
<organism evidence="9 10">
    <name type="scientific">Brassica cretica</name>
    <name type="common">Mustard</name>
    <dbReference type="NCBI Taxonomy" id="69181"/>
    <lineage>
        <taxon>Eukaryota</taxon>
        <taxon>Viridiplantae</taxon>
        <taxon>Streptophyta</taxon>
        <taxon>Embryophyta</taxon>
        <taxon>Tracheophyta</taxon>
        <taxon>Spermatophyta</taxon>
        <taxon>Magnoliopsida</taxon>
        <taxon>eudicotyledons</taxon>
        <taxon>Gunneridae</taxon>
        <taxon>Pentapetalae</taxon>
        <taxon>rosids</taxon>
        <taxon>malvids</taxon>
        <taxon>Brassicales</taxon>
        <taxon>Brassicaceae</taxon>
        <taxon>Brassiceae</taxon>
        <taxon>Brassica</taxon>
    </lineage>
</organism>
<dbReference type="InterPro" id="IPR012340">
    <property type="entry name" value="NA-bd_OB-fold"/>
</dbReference>
<dbReference type="CDD" id="cd04476">
    <property type="entry name" value="RPA1_DBD_C"/>
    <property type="match status" value="1"/>
</dbReference>
<evidence type="ECO:0000256" key="2">
    <source>
        <dbReference type="ARBA" id="ARBA00022723"/>
    </source>
</evidence>
<dbReference type="Proteomes" id="UP000712281">
    <property type="component" value="Unassembled WGS sequence"/>
</dbReference>
<name>A0A8S9H1S2_BRACR</name>